<sequence>NRIRPGRKRVKVRYPKEKETEAGSKGQSILTQVLDKGRFLRLGESLSLNPGKTMELRCKGTNIGWAYPSYLDTFNDNRL</sequence>
<keyword evidence="4" id="KW-0677">Repeat</keyword>
<keyword evidence="10" id="KW-1185">Reference proteome</keyword>
<dbReference type="PANTHER" id="PTHR15360">
    <property type="entry name" value="PLATELET-DERIVED GROWTH FACTOR RECEPTOR LIKE"/>
    <property type="match status" value="1"/>
</dbReference>
<organism evidence="9 10">
    <name type="scientific">Cirrhinus mrigala</name>
    <name type="common">Mrigala</name>
    <dbReference type="NCBI Taxonomy" id="683832"/>
    <lineage>
        <taxon>Eukaryota</taxon>
        <taxon>Metazoa</taxon>
        <taxon>Chordata</taxon>
        <taxon>Craniata</taxon>
        <taxon>Vertebrata</taxon>
        <taxon>Euteleostomi</taxon>
        <taxon>Actinopterygii</taxon>
        <taxon>Neopterygii</taxon>
        <taxon>Teleostei</taxon>
        <taxon>Ostariophysi</taxon>
        <taxon>Cypriniformes</taxon>
        <taxon>Cyprinidae</taxon>
        <taxon>Labeoninae</taxon>
        <taxon>Labeonini</taxon>
        <taxon>Cirrhinus</taxon>
    </lineage>
</organism>
<evidence type="ECO:0000256" key="2">
    <source>
        <dbReference type="ARBA" id="ARBA00022525"/>
    </source>
</evidence>
<proteinExistence type="predicted"/>
<evidence type="ECO:0000256" key="7">
    <source>
        <dbReference type="ARBA" id="ARBA00023319"/>
    </source>
</evidence>
<dbReference type="Proteomes" id="UP001529510">
    <property type="component" value="Unassembled WGS sequence"/>
</dbReference>
<comment type="caution">
    <text evidence="9">The sequence shown here is derived from an EMBL/GenBank/DDBJ whole genome shotgun (WGS) entry which is preliminary data.</text>
</comment>
<feature type="non-terminal residue" evidence="9">
    <location>
        <position position="79"/>
    </location>
</feature>
<keyword evidence="3" id="KW-0732">Signal</keyword>
<dbReference type="EMBL" id="JAMKFB020000014">
    <property type="protein sequence ID" value="KAL0175769.1"/>
    <property type="molecule type" value="Genomic_DNA"/>
</dbReference>
<evidence type="ECO:0000313" key="10">
    <source>
        <dbReference type="Proteomes" id="UP001529510"/>
    </source>
</evidence>
<evidence type="ECO:0000256" key="1">
    <source>
        <dbReference type="ARBA" id="ARBA00004613"/>
    </source>
</evidence>
<dbReference type="PANTHER" id="PTHR15360:SF1">
    <property type="entry name" value="PLATELET-DERIVED GROWTH FACTOR RECEPTOR-LIKE PROTEIN"/>
    <property type="match status" value="1"/>
</dbReference>
<evidence type="ECO:0000313" key="9">
    <source>
        <dbReference type="EMBL" id="KAL0175769.1"/>
    </source>
</evidence>
<name>A0ABD0PNZ6_CIRMR</name>
<comment type="subcellular location">
    <subcellularLocation>
        <location evidence="1">Secreted</location>
    </subcellularLocation>
</comment>
<reference evidence="9 10" key="1">
    <citation type="submission" date="2024-05" db="EMBL/GenBank/DDBJ databases">
        <title>Genome sequencing and assembly of Indian major carp, Cirrhinus mrigala (Hamilton, 1822).</title>
        <authorList>
            <person name="Mohindra V."/>
            <person name="Chowdhury L.M."/>
            <person name="Lal K."/>
            <person name="Jena J.K."/>
        </authorList>
    </citation>
    <scope>NUCLEOTIDE SEQUENCE [LARGE SCALE GENOMIC DNA]</scope>
    <source>
        <strain evidence="9">CM1030</strain>
        <tissue evidence="9">Blood</tissue>
    </source>
</reference>
<protein>
    <submittedName>
        <fullName evidence="9">Uncharacterized protein</fullName>
    </submittedName>
</protein>
<evidence type="ECO:0000256" key="5">
    <source>
        <dbReference type="ARBA" id="ARBA00023157"/>
    </source>
</evidence>
<feature type="compositionally biased region" description="Basic residues" evidence="8">
    <location>
        <begin position="1"/>
        <end position="13"/>
    </location>
</feature>
<keyword evidence="5" id="KW-1015">Disulfide bond</keyword>
<evidence type="ECO:0000256" key="8">
    <source>
        <dbReference type="SAM" id="MobiDB-lite"/>
    </source>
</evidence>
<dbReference type="AlphaFoldDB" id="A0ABD0PNZ6"/>
<keyword evidence="2" id="KW-0964">Secreted</keyword>
<feature type="non-terminal residue" evidence="9">
    <location>
        <position position="1"/>
    </location>
</feature>
<accession>A0ABD0PNZ6</accession>
<dbReference type="GO" id="GO:0005576">
    <property type="term" value="C:extracellular region"/>
    <property type="evidence" value="ECO:0007669"/>
    <property type="project" value="UniProtKB-SubCell"/>
</dbReference>
<feature type="region of interest" description="Disordered" evidence="8">
    <location>
        <begin position="1"/>
        <end position="25"/>
    </location>
</feature>
<evidence type="ECO:0000256" key="6">
    <source>
        <dbReference type="ARBA" id="ARBA00023180"/>
    </source>
</evidence>
<evidence type="ECO:0000256" key="3">
    <source>
        <dbReference type="ARBA" id="ARBA00022729"/>
    </source>
</evidence>
<dbReference type="InterPro" id="IPR042495">
    <property type="entry name" value="PDGFRL"/>
</dbReference>
<keyword evidence="6" id="KW-0325">Glycoprotein</keyword>
<evidence type="ECO:0000256" key="4">
    <source>
        <dbReference type="ARBA" id="ARBA00022737"/>
    </source>
</evidence>
<gene>
    <name evidence="9" type="ORF">M9458_028099</name>
</gene>
<keyword evidence="7" id="KW-0393">Immunoglobulin domain</keyword>